<evidence type="ECO:0000256" key="1">
    <source>
        <dbReference type="SAM" id="Phobius"/>
    </source>
</evidence>
<evidence type="ECO:0000313" key="2">
    <source>
        <dbReference type="EMBL" id="NYJ77084.1"/>
    </source>
</evidence>
<dbReference type="GO" id="GO:0016740">
    <property type="term" value="F:transferase activity"/>
    <property type="evidence" value="ECO:0007669"/>
    <property type="project" value="UniProtKB-KW"/>
</dbReference>
<reference evidence="2 3" key="1">
    <citation type="submission" date="2020-07" db="EMBL/GenBank/DDBJ databases">
        <title>Sequencing the genomes of 1000 actinobacteria strains.</title>
        <authorList>
            <person name="Klenk H.-P."/>
        </authorList>
    </citation>
    <scope>NUCLEOTIDE SEQUENCE [LARGE SCALE GENOMIC DNA]</scope>
    <source>
        <strain evidence="2 3">DSM 15475</strain>
    </source>
</reference>
<evidence type="ECO:0000313" key="3">
    <source>
        <dbReference type="Proteomes" id="UP000535437"/>
    </source>
</evidence>
<protein>
    <submittedName>
        <fullName evidence="2">Phosphoglycerol transferase MdoB-like AlkP superfamily enzyme</fullName>
    </submittedName>
</protein>
<proteinExistence type="predicted"/>
<dbReference type="AlphaFoldDB" id="A0A7Z0GJE6"/>
<organism evidence="2 3">
    <name type="scientific">Nesterenkonia xinjiangensis</name>
    <dbReference type="NCBI Taxonomy" id="225327"/>
    <lineage>
        <taxon>Bacteria</taxon>
        <taxon>Bacillati</taxon>
        <taxon>Actinomycetota</taxon>
        <taxon>Actinomycetes</taxon>
        <taxon>Micrococcales</taxon>
        <taxon>Micrococcaceae</taxon>
        <taxon>Nesterenkonia</taxon>
    </lineage>
</organism>
<keyword evidence="1" id="KW-1133">Transmembrane helix</keyword>
<dbReference type="RefSeq" id="WP_179540616.1">
    <property type="nucleotide sequence ID" value="NZ_BAAALL010000004.1"/>
</dbReference>
<feature type="transmembrane region" description="Helical" evidence="1">
    <location>
        <begin position="127"/>
        <end position="149"/>
    </location>
</feature>
<dbReference type="EMBL" id="JACCFY010000001">
    <property type="protein sequence ID" value="NYJ77084.1"/>
    <property type="molecule type" value="Genomic_DNA"/>
</dbReference>
<accession>A0A7Z0GJE6</accession>
<gene>
    <name evidence="2" type="ORF">HNR09_000495</name>
</gene>
<feature type="transmembrane region" description="Helical" evidence="1">
    <location>
        <begin position="41"/>
        <end position="59"/>
    </location>
</feature>
<comment type="caution">
    <text evidence="2">The sequence shown here is derived from an EMBL/GenBank/DDBJ whole genome shotgun (WGS) entry which is preliminary data.</text>
</comment>
<keyword evidence="2" id="KW-0808">Transferase</keyword>
<name>A0A7Z0GJE6_9MICC</name>
<feature type="transmembrane region" description="Helical" evidence="1">
    <location>
        <begin position="65"/>
        <end position="89"/>
    </location>
</feature>
<feature type="transmembrane region" description="Helical" evidence="1">
    <location>
        <begin position="101"/>
        <end position="121"/>
    </location>
</feature>
<keyword evidence="1" id="KW-0812">Transmembrane</keyword>
<keyword evidence="1" id="KW-0472">Membrane</keyword>
<sequence length="155" mass="16775">MATPSDRPSPHELPGVEAAREALEAARAEEDQTLYRGFSRWYVPALAVMLLLGFVNQGVGGSSPALQVTLSVLALAAAGLVLWLVLTANPPKGYVRMDVRWRRVVPASIVVVLLALSPLLLESMLGSWVWIAGGALLAGFIVVVDLFYVRIRRRA</sequence>
<keyword evidence="3" id="KW-1185">Reference proteome</keyword>
<dbReference type="Proteomes" id="UP000535437">
    <property type="component" value="Unassembled WGS sequence"/>
</dbReference>